<dbReference type="Gene3D" id="3.40.630.10">
    <property type="entry name" value="Zn peptidases"/>
    <property type="match status" value="1"/>
</dbReference>
<keyword evidence="5" id="KW-0645">Protease</keyword>
<evidence type="ECO:0000313" key="6">
    <source>
        <dbReference type="Proteomes" id="UP000324800"/>
    </source>
</evidence>
<proteinExistence type="inferred from homology"/>
<dbReference type="GO" id="GO:0004181">
    <property type="term" value="F:metallocarboxypeptidase activity"/>
    <property type="evidence" value="ECO:0007669"/>
    <property type="project" value="InterPro"/>
</dbReference>
<comment type="similarity">
    <text evidence="2 3">Belongs to the peptidase M14 family.</text>
</comment>
<evidence type="ECO:0000256" key="2">
    <source>
        <dbReference type="ARBA" id="ARBA00005988"/>
    </source>
</evidence>
<evidence type="ECO:0000256" key="1">
    <source>
        <dbReference type="ARBA" id="ARBA00001947"/>
    </source>
</evidence>
<sequence>MLIKGEKKKVFGLKRKNALNRHHDDSFRKDQPVIHTGTNLSLMAQPVLIEDGIAYTEPLLCPREGIETEMKLKDQDRALPGSGVIGKIVYELPDIKIGSNPNSLETDGSVGNVMYNNYQFQEKEHLEDETLQFESRFECGNLKRATQIYPYEYDLQIRHDVSAKGHTQWYYFSVSNMRSDTKYRFNITNFYKPGSLFQHGMRPLMYSDRLAKEKGIGWHRVGEDVAYYQTQTQTIAGNDIEMLTITTYTGTNEQIRLRRGVCITCRVHPGETGSSFMLQGMIQYLTDDCLDAKILRDNFVFRIIPMLNPDGVIIGNHRTNLAGLDLNRQWLTPSRRLTASIWHAKAMLKQFIEERDVILYCDLHGHARKRNIFIYGCDSKQIGRGKVKNQGVEYCTPSLLLQERIFPRLLWKNSSVFSYSDCDFKVQRSKEGTGRIVVWREMHLINSFTMEASFAGSNFGRFAGIHFNPYILMVIHYKQVHKDHLSNKKKERRKYPLLSALDKKISG</sequence>
<dbReference type="PROSITE" id="PS52035">
    <property type="entry name" value="PEPTIDASE_M14"/>
    <property type="match status" value="1"/>
</dbReference>
<evidence type="ECO:0000259" key="4">
    <source>
        <dbReference type="PROSITE" id="PS52035"/>
    </source>
</evidence>
<dbReference type="Pfam" id="PF00246">
    <property type="entry name" value="Peptidase_M14"/>
    <property type="match status" value="1"/>
</dbReference>
<comment type="caution">
    <text evidence="5">The sequence shown here is derived from an EMBL/GenBank/DDBJ whole genome shotgun (WGS) entry which is preliminary data.</text>
</comment>
<feature type="domain" description="Peptidase M14" evidence="4">
    <location>
        <begin position="202"/>
        <end position="477"/>
    </location>
</feature>
<accession>A0A5J4VL56</accession>
<dbReference type="GO" id="GO:0008270">
    <property type="term" value="F:zinc ion binding"/>
    <property type="evidence" value="ECO:0007669"/>
    <property type="project" value="InterPro"/>
</dbReference>
<dbReference type="GO" id="GO:0006508">
    <property type="term" value="P:proteolysis"/>
    <property type="evidence" value="ECO:0007669"/>
    <property type="project" value="InterPro"/>
</dbReference>
<dbReference type="PANTHER" id="PTHR12756:SF45">
    <property type="entry name" value="CYTOSOLIC CARBOXYPEPTIDASE NNA1"/>
    <property type="match status" value="1"/>
</dbReference>
<dbReference type="PANTHER" id="PTHR12756">
    <property type="entry name" value="CYTOSOLIC CARBOXYPEPTIDASE"/>
    <property type="match status" value="1"/>
</dbReference>
<dbReference type="InterPro" id="IPR040626">
    <property type="entry name" value="Pepdidase_M14_N"/>
</dbReference>
<name>A0A5J4VL56_9EUKA</name>
<gene>
    <name evidence="5" type="ORF">EZS28_021096</name>
</gene>
<feature type="active site" description="Proton donor/acceptor" evidence="3">
    <location>
        <position position="451"/>
    </location>
</feature>
<organism evidence="5 6">
    <name type="scientific">Streblomastix strix</name>
    <dbReference type="NCBI Taxonomy" id="222440"/>
    <lineage>
        <taxon>Eukaryota</taxon>
        <taxon>Metamonada</taxon>
        <taxon>Preaxostyla</taxon>
        <taxon>Oxymonadida</taxon>
        <taxon>Streblomastigidae</taxon>
        <taxon>Streblomastix</taxon>
    </lineage>
</organism>
<evidence type="ECO:0000313" key="5">
    <source>
        <dbReference type="EMBL" id="KAA6383377.1"/>
    </source>
</evidence>
<keyword evidence="5" id="KW-0121">Carboxypeptidase</keyword>
<dbReference type="Pfam" id="PF18027">
    <property type="entry name" value="Pepdidase_M14_N"/>
    <property type="match status" value="1"/>
</dbReference>
<comment type="cofactor">
    <cofactor evidence="1">
        <name>Zn(2+)</name>
        <dbReference type="ChEBI" id="CHEBI:29105"/>
    </cofactor>
</comment>
<reference evidence="5 6" key="1">
    <citation type="submission" date="2019-03" db="EMBL/GenBank/DDBJ databases">
        <title>Single cell metagenomics reveals metabolic interactions within the superorganism composed of flagellate Streblomastix strix and complex community of Bacteroidetes bacteria on its surface.</title>
        <authorList>
            <person name="Treitli S.C."/>
            <person name="Kolisko M."/>
            <person name="Husnik F."/>
            <person name="Keeling P."/>
            <person name="Hampl V."/>
        </authorList>
    </citation>
    <scope>NUCLEOTIDE SEQUENCE [LARGE SCALE GENOMIC DNA]</scope>
    <source>
        <strain evidence="5">ST1C</strain>
    </source>
</reference>
<protein>
    <submittedName>
        <fullName evidence="5">Putative Cytosolic carboxypeptidase Nna1</fullName>
    </submittedName>
</protein>
<dbReference type="AlphaFoldDB" id="A0A5J4VL56"/>
<dbReference type="EMBL" id="SNRW01006277">
    <property type="protein sequence ID" value="KAA6383377.1"/>
    <property type="molecule type" value="Genomic_DNA"/>
</dbReference>
<keyword evidence="5" id="KW-0378">Hydrolase</keyword>
<dbReference type="InterPro" id="IPR000834">
    <property type="entry name" value="Peptidase_M14"/>
</dbReference>
<dbReference type="SUPFAM" id="SSF53187">
    <property type="entry name" value="Zn-dependent exopeptidases"/>
    <property type="match status" value="1"/>
</dbReference>
<evidence type="ECO:0000256" key="3">
    <source>
        <dbReference type="PROSITE-ProRule" id="PRU01379"/>
    </source>
</evidence>
<dbReference type="InterPro" id="IPR050821">
    <property type="entry name" value="Cytosolic_carboxypeptidase"/>
</dbReference>
<dbReference type="Proteomes" id="UP000324800">
    <property type="component" value="Unassembled WGS sequence"/>
</dbReference>
<dbReference type="OrthoDB" id="10253041at2759"/>